<gene>
    <name evidence="2" type="ORF">S01H1_51457</name>
</gene>
<evidence type="ECO:0000313" key="2">
    <source>
        <dbReference type="EMBL" id="GAG23280.1"/>
    </source>
</evidence>
<feature type="region of interest" description="Disordered" evidence="1">
    <location>
        <begin position="1"/>
        <end position="21"/>
    </location>
</feature>
<proteinExistence type="predicted"/>
<accession>X0VY72</accession>
<organism evidence="2">
    <name type="scientific">marine sediment metagenome</name>
    <dbReference type="NCBI Taxonomy" id="412755"/>
    <lineage>
        <taxon>unclassified sequences</taxon>
        <taxon>metagenomes</taxon>
        <taxon>ecological metagenomes</taxon>
    </lineage>
</organism>
<name>X0VY72_9ZZZZ</name>
<dbReference type="AlphaFoldDB" id="X0VY72"/>
<protein>
    <submittedName>
        <fullName evidence="2">Uncharacterized protein</fullName>
    </submittedName>
</protein>
<reference evidence="2" key="1">
    <citation type="journal article" date="2014" name="Front. Microbiol.">
        <title>High frequency of phylogenetically diverse reductive dehalogenase-homologous genes in deep subseafloor sedimentary metagenomes.</title>
        <authorList>
            <person name="Kawai M."/>
            <person name="Futagami T."/>
            <person name="Toyoda A."/>
            <person name="Takaki Y."/>
            <person name="Nishi S."/>
            <person name="Hori S."/>
            <person name="Arai W."/>
            <person name="Tsubouchi T."/>
            <person name="Morono Y."/>
            <person name="Uchiyama I."/>
            <person name="Ito T."/>
            <person name="Fujiyama A."/>
            <person name="Inagaki F."/>
            <person name="Takami H."/>
        </authorList>
    </citation>
    <scope>NUCLEOTIDE SEQUENCE</scope>
    <source>
        <strain evidence="2">Expedition CK06-06</strain>
    </source>
</reference>
<comment type="caution">
    <text evidence="2">The sequence shown here is derived from an EMBL/GenBank/DDBJ whole genome shotgun (WGS) entry which is preliminary data.</text>
</comment>
<sequence length="83" mass="8859">MWAPGFHGAVGKVEADGTETADEEVRVVVADGLASGQSGEELHAADWTRLVGSGVVDDIPRSVLDEMLEGELHVGKHRPLEIR</sequence>
<dbReference type="EMBL" id="BARS01033202">
    <property type="protein sequence ID" value="GAG23280.1"/>
    <property type="molecule type" value="Genomic_DNA"/>
</dbReference>
<evidence type="ECO:0000256" key="1">
    <source>
        <dbReference type="SAM" id="MobiDB-lite"/>
    </source>
</evidence>